<comment type="caution">
    <text evidence="3">The sequence shown here is derived from an EMBL/GenBank/DDBJ whole genome shotgun (WGS) entry which is preliminary data.</text>
</comment>
<dbReference type="Proteomes" id="UP000475862">
    <property type="component" value="Unassembled WGS sequence"/>
</dbReference>
<dbReference type="SUPFAM" id="SSF57756">
    <property type="entry name" value="Retrovirus zinc finger-like domains"/>
    <property type="match status" value="1"/>
</dbReference>
<organism evidence="3 4">
    <name type="scientific">Aphis glycines</name>
    <name type="common">Soybean aphid</name>
    <dbReference type="NCBI Taxonomy" id="307491"/>
    <lineage>
        <taxon>Eukaryota</taxon>
        <taxon>Metazoa</taxon>
        <taxon>Ecdysozoa</taxon>
        <taxon>Arthropoda</taxon>
        <taxon>Hexapoda</taxon>
        <taxon>Insecta</taxon>
        <taxon>Pterygota</taxon>
        <taxon>Neoptera</taxon>
        <taxon>Paraneoptera</taxon>
        <taxon>Hemiptera</taxon>
        <taxon>Sternorrhyncha</taxon>
        <taxon>Aphidomorpha</taxon>
        <taxon>Aphidoidea</taxon>
        <taxon>Aphididae</taxon>
        <taxon>Aphidini</taxon>
        <taxon>Aphis</taxon>
        <taxon>Aphis</taxon>
    </lineage>
</organism>
<feature type="compositionally biased region" description="Basic and acidic residues" evidence="1">
    <location>
        <begin position="242"/>
        <end position="252"/>
    </location>
</feature>
<dbReference type="InterPro" id="IPR036875">
    <property type="entry name" value="Znf_CCHC_sf"/>
</dbReference>
<evidence type="ECO:0000313" key="3">
    <source>
        <dbReference type="EMBL" id="KAE9536155.1"/>
    </source>
</evidence>
<dbReference type="EMBL" id="VYZN01000024">
    <property type="protein sequence ID" value="KAE9536155.1"/>
    <property type="molecule type" value="Genomic_DNA"/>
</dbReference>
<reference evidence="3 4" key="1">
    <citation type="submission" date="2019-08" db="EMBL/GenBank/DDBJ databases">
        <title>The genome of the soybean aphid Biotype 1, its phylome, world population structure and adaptation to the North American continent.</title>
        <authorList>
            <person name="Giordano R."/>
            <person name="Donthu R.K."/>
            <person name="Hernandez A.G."/>
            <person name="Wright C.L."/>
            <person name="Zimin A.V."/>
        </authorList>
    </citation>
    <scope>NUCLEOTIDE SEQUENCE [LARGE SCALE GENOMIC DNA]</scope>
    <source>
        <tissue evidence="3">Whole aphids</tissue>
    </source>
</reference>
<accession>A0A6G0TPQ1</accession>
<evidence type="ECO:0000259" key="2">
    <source>
        <dbReference type="PROSITE" id="PS50878"/>
    </source>
</evidence>
<dbReference type="PROSITE" id="PS50878">
    <property type="entry name" value="RT_POL"/>
    <property type="match status" value="1"/>
</dbReference>
<evidence type="ECO:0000313" key="4">
    <source>
        <dbReference type="Proteomes" id="UP000475862"/>
    </source>
</evidence>
<dbReference type="AlphaFoldDB" id="A0A6G0TPQ1"/>
<keyword evidence="4" id="KW-1185">Reference proteome</keyword>
<dbReference type="GO" id="GO:0008270">
    <property type="term" value="F:zinc ion binding"/>
    <property type="evidence" value="ECO:0007669"/>
    <property type="project" value="InterPro"/>
</dbReference>
<evidence type="ECO:0000256" key="1">
    <source>
        <dbReference type="SAM" id="MobiDB-lite"/>
    </source>
</evidence>
<proteinExistence type="predicted"/>
<dbReference type="OrthoDB" id="6627761at2759"/>
<dbReference type="GO" id="GO:0003676">
    <property type="term" value="F:nucleic acid binding"/>
    <property type="evidence" value="ECO:0007669"/>
    <property type="project" value="InterPro"/>
</dbReference>
<gene>
    <name evidence="3" type="ORF">AGLY_007378</name>
</gene>
<dbReference type="PANTHER" id="PTHR33481">
    <property type="entry name" value="REVERSE TRANSCRIPTASE"/>
    <property type="match status" value="1"/>
</dbReference>
<sequence>MGVTFLAFADDIALVATAKDNMALEQMLTTSAQKVHKWLNKTGLELALHKCEAMIITKTRTNNDMNISINGHKVESKNHMKYLGVHLDSKWSFSSHAKEASAKASKVAQILIAKHHSCQTSVRRSGERGRCKVTTSSAYCTVSGDAIAVITGVAHLDITAKDRSDQYNNHRNPENIRVREHPMTIRQRRWDESTKCRWTHKLITDIKTWAQRKHGEINFHLTQVLSGHGCFSKYLKKYAKLERPTKNKTETNKRKRQKPPPPDAIAVRPTEGETAVEILKAIKHDVEIDKIGALVSTITESRSGEIIIRLNAKDAKRTVLEDKLRNKLGTRAGVRGLTKLEDVEIQDLESVTTATEVKTCIRHALGAHADDQTTQVRSLRQSQRATVRMKCTDAHKLEKAGKVKIGWVYARARIKIRAIKFYRCLGYGHRKQHCTGVDRTEACCLCTSKGHMATTCKSLPKCAA</sequence>
<dbReference type="InterPro" id="IPR000477">
    <property type="entry name" value="RT_dom"/>
</dbReference>
<dbReference type="PANTHER" id="PTHR33481:SF1">
    <property type="entry name" value="ENDONUCLEASE_EXONUCLEASE_PHOSPHATASE DOMAIN-CONTAINING PROTEIN-RELATED"/>
    <property type="match status" value="1"/>
</dbReference>
<dbReference type="Pfam" id="PF00078">
    <property type="entry name" value="RVT_1"/>
    <property type="match status" value="1"/>
</dbReference>
<feature type="region of interest" description="Disordered" evidence="1">
    <location>
        <begin position="242"/>
        <end position="267"/>
    </location>
</feature>
<protein>
    <recommendedName>
        <fullName evidence="2">Reverse transcriptase domain-containing protein</fullName>
    </recommendedName>
</protein>
<name>A0A6G0TPQ1_APHGL</name>
<feature type="domain" description="Reverse transcriptase" evidence="2">
    <location>
        <begin position="1"/>
        <end position="87"/>
    </location>
</feature>